<organism evidence="3 4">
    <name type="scientific">Aspergillus tamarii</name>
    <dbReference type="NCBI Taxonomy" id="41984"/>
    <lineage>
        <taxon>Eukaryota</taxon>
        <taxon>Fungi</taxon>
        <taxon>Dikarya</taxon>
        <taxon>Ascomycota</taxon>
        <taxon>Pezizomycotina</taxon>
        <taxon>Eurotiomycetes</taxon>
        <taxon>Eurotiomycetidae</taxon>
        <taxon>Eurotiales</taxon>
        <taxon>Aspergillaceae</taxon>
        <taxon>Aspergillus</taxon>
        <taxon>Aspergillus subgen. Circumdati</taxon>
    </lineage>
</organism>
<reference evidence="3 4" key="1">
    <citation type="submission" date="2019-04" db="EMBL/GenBank/DDBJ databases">
        <title>Friends and foes A comparative genomics study of 23 Aspergillus species from section Flavi.</title>
        <authorList>
            <consortium name="DOE Joint Genome Institute"/>
            <person name="Kjaerbolling I."/>
            <person name="Vesth T."/>
            <person name="Frisvad J.C."/>
            <person name="Nybo J.L."/>
            <person name="Theobald S."/>
            <person name="Kildgaard S."/>
            <person name="Isbrandt T."/>
            <person name="Kuo A."/>
            <person name="Sato A."/>
            <person name="Lyhne E.K."/>
            <person name="Kogle M.E."/>
            <person name="Wiebenga A."/>
            <person name="Kun R.S."/>
            <person name="Lubbers R.J."/>
            <person name="Makela M.R."/>
            <person name="Barry K."/>
            <person name="Chovatia M."/>
            <person name="Clum A."/>
            <person name="Daum C."/>
            <person name="Haridas S."/>
            <person name="He G."/>
            <person name="LaButti K."/>
            <person name="Lipzen A."/>
            <person name="Mondo S."/>
            <person name="Riley R."/>
            <person name="Salamov A."/>
            <person name="Simmons B.A."/>
            <person name="Magnuson J.K."/>
            <person name="Henrissat B."/>
            <person name="Mortensen U.H."/>
            <person name="Larsen T.O."/>
            <person name="Devries R.P."/>
            <person name="Grigoriev I.V."/>
            <person name="Machida M."/>
            <person name="Baker S.E."/>
            <person name="Andersen M.R."/>
        </authorList>
    </citation>
    <scope>NUCLEOTIDE SEQUENCE [LARGE SCALE GENOMIC DNA]</scope>
    <source>
        <strain evidence="3 4">CBS 117626</strain>
    </source>
</reference>
<keyword evidence="2" id="KW-0472">Membrane</keyword>
<evidence type="ECO:0000313" key="4">
    <source>
        <dbReference type="Proteomes" id="UP000326950"/>
    </source>
</evidence>
<dbReference type="AlphaFoldDB" id="A0A5N6USJ5"/>
<name>A0A5N6USJ5_ASPTM</name>
<feature type="region of interest" description="Disordered" evidence="1">
    <location>
        <begin position="1"/>
        <end position="20"/>
    </location>
</feature>
<dbReference type="EMBL" id="ML738641">
    <property type="protein sequence ID" value="KAE8161534.1"/>
    <property type="molecule type" value="Genomic_DNA"/>
</dbReference>
<sequence>MNGSRLIESENRTKKEQSANHRRKISALLVGSSNYFLLWLDRRKTKRYKWSVYLFYPFLCFYLFLCPVRQAEACRKHPNFKSTRPGETLSGMIPAMAERLNHRRIGLRLP</sequence>
<proteinExistence type="predicted"/>
<accession>A0A5N6USJ5</accession>
<keyword evidence="4" id="KW-1185">Reference proteome</keyword>
<evidence type="ECO:0000256" key="2">
    <source>
        <dbReference type="SAM" id="Phobius"/>
    </source>
</evidence>
<feature type="compositionally biased region" description="Basic and acidic residues" evidence="1">
    <location>
        <begin position="7"/>
        <end position="19"/>
    </location>
</feature>
<keyword evidence="2" id="KW-0812">Transmembrane</keyword>
<keyword evidence="2" id="KW-1133">Transmembrane helix</keyword>
<protein>
    <submittedName>
        <fullName evidence="3">Uncharacterized protein</fullName>
    </submittedName>
</protein>
<feature type="transmembrane region" description="Helical" evidence="2">
    <location>
        <begin position="50"/>
        <end position="68"/>
    </location>
</feature>
<dbReference type="Proteomes" id="UP000326950">
    <property type="component" value="Unassembled WGS sequence"/>
</dbReference>
<evidence type="ECO:0000313" key="3">
    <source>
        <dbReference type="EMBL" id="KAE8161534.1"/>
    </source>
</evidence>
<gene>
    <name evidence="3" type="ORF">BDV40DRAFT_267769</name>
</gene>
<evidence type="ECO:0000256" key="1">
    <source>
        <dbReference type="SAM" id="MobiDB-lite"/>
    </source>
</evidence>
<dbReference type="OrthoDB" id="10545273at2759"/>